<dbReference type="CDD" id="cd00685">
    <property type="entry name" value="Trans_IPPS_HT"/>
    <property type="match status" value="1"/>
</dbReference>
<keyword evidence="3 7" id="KW-0808">Transferase</keyword>
<gene>
    <name evidence="8" type="ORF">AAIG11_02450</name>
</gene>
<evidence type="ECO:0000256" key="6">
    <source>
        <dbReference type="ARBA" id="ARBA00023229"/>
    </source>
</evidence>
<protein>
    <submittedName>
        <fullName evidence="8">Polyprenyl synthetase family protein</fullName>
    </submittedName>
</protein>
<dbReference type="SFLD" id="SFLDG01017">
    <property type="entry name" value="Polyprenyl_Transferase_Like"/>
    <property type="match status" value="1"/>
</dbReference>
<dbReference type="PROSITE" id="PS00444">
    <property type="entry name" value="POLYPRENYL_SYNTHASE_2"/>
    <property type="match status" value="1"/>
</dbReference>
<dbReference type="InterPro" id="IPR053378">
    <property type="entry name" value="Prenyl_diphosphate_synthase"/>
</dbReference>
<dbReference type="InterPro" id="IPR008949">
    <property type="entry name" value="Isoprenoid_synthase_dom_sf"/>
</dbReference>
<dbReference type="SUPFAM" id="SSF48576">
    <property type="entry name" value="Terpenoid synthases"/>
    <property type="match status" value="1"/>
</dbReference>
<dbReference type="Pfam" id="PF00348">
    <property type="entry name" value="polyprenyl_synt"/>
    <property type="match status" value="1"/>
</dbReference>
<evidence type="ECO:0000256" key="4">
    <source>
        <dbReference type="ARBA" id="ARBA00022723"/>
    </source>
</evidence>
<keyword evidence="4" id="KW-0479">Metal-binding</keyword>
<evidence type="ECO:0000256" key="5">
    <source>
        <dbReference type="ARBA" id="ARBA00022842"/>
    </source>
</evidence>
<keyword evidence="5" id="KW-0460">Magnesium</keyword>
<comment type="cofactor">
    <cofactor evidence="1">
        <name>Mg(2+)</name>
        <dbReference type="ChEBI" id="CHEBI:18420"/>
    </cofactor>
</comment>
<keyword evidence="6" id="KW-0414">Isoprene biosynthesis</keyword>
<dbReference type="PANTHER" id="PTHR43281:SF1">
    <property type="entry name" value="FARNESYL DIPHOSPHATE SYNTHASE"/>
    <property type="match status" value="1"/>
</dbReference>
<dbReference type="SFLD" id="SFLDS00005">
    <property type="entry name" value="Isoprenoid_Synthase_Type_I"/>
    <property type="match status" value="1"/>
</dbReference>
<dbReference type="PROSITE" id="PS00723">
    <property type="entry name" value="POLYPRENYL_SYNTHASE_1"/>
    <property type="match status" value="1"/>
</dbReference>
<evidence type="ECO:0000256" key="2">
    <source>
        <dbReference type="ARBA" id="ARBA00006706"/>
    </source>
</evidence>
<dbReference type="RefSeq" id="WP_343184692.1">
    <property type="nucleotide sequence ID" value="NZ_JBCITM010000002.1"/>
</dbReference>
<name>A0ABU9VQN4_9CLOT</name>
<dbReference type="NCBIfam" id="NF045485">
    <property type="entry name" value="FPPsyn"/>
    <property type="match status" value="1"/>
</dbReference>
<proteinExistence type="inferred from homology"/>
<dbReference type="Gene3D" id="1.10.600.10">
    <property type="entry name" value="Farnesyl Diphosphate Synthase"/>
    <property type="match status" value="1"/>
</dbReference>
<comment type="caution">
    <text evidence="8">The sequence shown here is derived from an EMBL/GenBank/DDBJ whole genome shotgun (WGS) entry which is preliminary data.</text>
</comment>
<accession>A0ABU9VQN4</accession>
<dbReference type="EMBL" id="JBCITM010000002">
    <property type="protein sequence ID" value="MEN1759323.1"/>
    <property type="molecule type" value="Genomic_DNA"/>
</dbReference>
<sequence length="295" mass="32458">MEWRDQLNHYIEMINHSLSEYTRIGDENNHVVVEAMHYSLFAGGKRLRPVLTLAVTEMLNGTVEEAMPYACALEMIHTYSLIHDDLPAMDNDDFRRGKPTNHKIFGDGLAILAGDGLLNLAYEIMLEDVLLKKNPDSFVRAMKCIGNAAGVRGMIGGQTTDLINEGKSVTAETLNYIHRQKTGALLSASLSAGAFTAEAGEQTASELAAAGYALGMAFQIQDDLLDLDGSAEEMGKPIGSDLRNNKATFPSLYGIEDSRKQVQSLTNQALEVFRSYGEKSEFLQSLARYLVNRRS</sequence>
<organism evidence="8 9">
    <name type="scientific">Anoxynatronum sibiricum</name>
    <dbReference type="NCBI Taxonomy" id="210623"/>
    <lineage>
        <taxon>Bacteria</taxon>
        <taxon>Bacillati</taxon>
        <taxon>Bacillota</taxon>
        <taxon>Clostridia</taxon>
        <taxon>Eubacteriales</taxon>
        <taxon>Clostridiaceae</taxon>
        <taxon>Anoxynatronum</taxon>
    </lineage>
</organism>
<reference evidence="8 9" key="1">
    <citation type="submission" date="2024-04" db="EMBL/GenBank/DDBJ databases">
        <title>Genome sequencing and metabolic network reconstruction of aminoacids and betaine degradation by Anoxynatronum sibiricum.</title>
        <authorList>
            <person name="Detkova E.N."/>
            <person name="Boltjanskaja Y.V."/>
            <person name="Mardanov A.V."/>
            <person name="Kevbrin V."/>
        </authorList>
    </citation>
    <scope>NUCLEOTIDE SEQUENCE [LARGE SCALE GENOMIC DNA]</scope>
    <source>
        <strain evidence="8 9">Z-7981</strain>
    </source>
</reference>
<evidence type="ECO:0000256" key="3">
    <source>
        <dbReference type="ARBA" id="ARBA00022679"/>
    </source>
</evidence>
<evidence type="ECO:0000256" key="7">
    <source>
        <dbReference type="RuleBase" id="RU004466"/>
    </source>
</evidence>
<dbReference type="Proteomes" id="UP001407405">
    <property type="component" value="Unassembled WGS sequence"/>
</dbReference>
<keyword evidence="9" id="KW-1185">Reference proteome</keyword>
<evidence type="ECO:0000313" key="9">
    <source>
        <dbReference type="Proteomes" id="UP001407405"/>
    </source>
</evidence>
<dbReference type="InterPro" id="IPR000092">
    <property type="entry name" value="Polyprenyl_synt"/>
</dbReference>
<evidence type="ECO:0000256" key="1">
    <source>
        <dbReference type="ARBA" id="ARBA00001946"/>
    </source>
</evidence>
<dbReference type="PANTHER" id="PTHR43281">
    <property type="entry name" value="FARNESYL DIPHOSPHATE SYNTHASE"/>
    <property type="match status" value="1"/>
</dbReference>
<evidence type="ECO:0000313" key="8">
    <source>
        <dbReference type="EMBL" id="MEN1759323.1"/>
    </source>
</evidence>
<dbReference type="InterPro" id="IPR033749">
    <property type="entry name" value="Polyprenyl_synt_CS"/>
</dbReference>
<comment type="similarity">
    <text evidence="2 7">Belongs to the FPP/GGPP synthase family.</text>
</comment>